<evidence type="ECO:0000313" key="3">
    <source>
        <dbReference type="Proteomes" id="UP000501812"/>
    </source>
</evidence>
<keyword evidence="3" id="KW-1185">Reference proteome</keyword>
<organism evidence="2 3">
    <name type="scientific">Luteolibacter luteus</name>
    <dbReference type="NCBI Taxonomy" id="2728835"/>
    <lineage>
        <taxon>Bacteria</taxon>
        <taxon>Pseudomonadati</taxon>
        <taxon>Verrucomicrobiota</taxon>
        <taxon>Verrucomicrobiia</taxon>
        <taxon>Verrucomicrobiales</taxon>
        <taxon>Verrucomicrobiaceae</taxon>
        <taxon>Luteolibacter</taxon>
    </lineage>
</organism>
<gene>
    <name evidence="2" type="ORF">HHL09_01660</name>
</gene>
<accession>A0A858RD19</accession>
<dbReference type="KEGG" id="luo:HHL09_01660"/>
<reference evidence="2 3" key="1">
    <citation type="submission" date="2020-04" db="EMBL/GenBank/DDBJ databases">
        <title>Luteolibacter sp. G-1-1-1 isolated from soil.</title>
        <authorList>
            <person name="Dahal R.H."/>
        </authorList>
    </citation>
    <scope>NUCLEOTIDE SEQUENCE [LARGE SCALE GENOMIC DNA]</scope>
    <source>
        <strain evidence="2 3">G-1-1-1</strain>
    </source>
</reference>
<dbReference type="AlphaFoldDB" id="A0A858RD19"/>
<dbReference type="EMBL" id="CP051774">
    <property type="protein sequence ID" value="QJE94541.1"/>
    <property type="molecule type" value="Genomic_DNA"/>
</dbReference>
<keyword evidence="1" id="KW-0732">Signal</keyword>
<name>A0A858RD19_9BACT</name>
<dbReference type="SUPFAM" id="SSF56925">
    <property type="entry name" value="OMPA-like"/>
    <property type="match status" value="1"/>
</dbReference>
<evidence type="ECO:0008006" key="4">
    <source>
        <dbReference type="Google" id="ProtNLM"/>
    </source>
</evidence>
<feature type="signal peptide" evidence="1">
    <location>
        <begin position="1"/>
        <end position="18"/>
    </location>
</feature>
<sequence>MKKAIPVLLSLAAISAHAGQTYEAPPRITPATESYSGWEFSFALYAPLMGLDGDVGVAGLAPANVDLDFGDVWDTLDGGLSGAFEARYNRWSINLDAIWLKVSDDALPSGTSYLRFNEEELMASLSVGYALVDTQTTTLDFLAGAAVTSMDVDLDLMTVPTAITSVSGSQEWIDPYVGLRFRYNLGDRWTIFATGLYGGFDVSSDEYWQAIAGISYRIGECTSLALAYRIISVDYNQAGFTYDVDSSGPNLGLVFHF</sequence>
<evidence type="ECO:0000313" key="2">
    <source>
        <dbReference type="EMBL" id="QJE94541.1"/>
    </source>
</evidence>
<evidence type="ECO:0000256" key="1">
    <source>
        <dbReference type="SAM" id="SignalP"/>
    </source>
</evidence>
<feature type="chain" id="PRO_5032467109" description="Outer membrane protein beta-barrel domain-containing protein" evidence="1">
    <location>
        <begin position="19"/>
        <end position="257"/>
    </location>
</feature>
<dbReference type="Gene3D" id="2.40.160.20">
    <property type="match status" value="1"/>
</dbReference>
<proteinExistence type="predicted"/>
<dbReference type="Proteomes" id="UP000501812">
    <property type="component" value="Chromosome"/>
</dbReference>
<dbReference type="InterPro" id="IPR011250">
    <property type="entry name" value="OMP/PagP_B-barrel"/>
</dbReference>
<protein>
    <recommendedName>
        <fullName evidence="4">Outer membrane protein beta-barrel domain-containing protein</fullName>
    </recommendedName>
</protein>
<dbReference type="RefSeq" id="WP_169452762.1">
    <property type="nucleotide sequence ID" value="NZ_CP051774.1"/>
</dbReference>